<dbReference type="SUPFAM" id="SSF53822">
    <property type="entry name" value="Periplasmic binding protein-like I"/>
    <property type="match status" value="1"/>
</dbReference>
<dbReference type="AlphaFoldDB" id="R3TIJ0"/>
<dbReference type="RefSeq" id="WP_010770088.1">
    <property type="nucleotide sequence ID" value="NZ_ASWE01000001.1"/>
</dbReference>
<evidence type="ECO:0000259" key="5">
    <source>
        <dbReference type="PROSITE" id="PS50932"/>
    </source>
</evidence>
<dbReference type="EMBL" id="AJAT01000021">
    <property type="protein sequence ID" value="EOL41249.1"/>
    <property type="molecule type" value="Genomic_DNA"/>
</dbReference>
<reference evidence="6 7" key="1">
    <citation type="submission" date="2013-02" db="EMBL/GenBank/DDBJ databases">
        <title>The Genome Sequence of Enterococcus phoeniculicola BAA-412.</title>
        <authorList>
            <consortium name="The Broad Institute Genome Sequencing Platform"/>
            <consortium name="The Broad Institute Genome Sequencing Center for Infectious Disease"/>
            <person name="Earl A.M."/>
            <person name="Gilmore M.S."/>
            <person name="Lebreton F."/>
            <person name="Walker B."/>
            <person name="Young S.K."/>
            <person name="Zeng Q."/>
            <person name="Gargeya S."/>
            <person name="Fitzgerald M."/>
            <person name="Haas B."/>
            <person name="Abouelleil A."/>
            <person name="Alvarado L."/>
            <person name="Arachchi H.M."/>
            <person name="Berlin A.M."/>
            <person name="Chapman S.B."/>
            <person name="Dewar J."/>
            <person name="Goldberg J."/>
            <person name="Griggs A."/>
            <person name="Gujja S."/>
            <person name="Hansen M."/>
            <person name="Howarth C."/>
            <person name="Imamovic A."/>
            <person name="Larimer J."/>
            <person name="McCowan C."/>
            <person name="Murphy C."/>
            <person name="Neiman D."/>
            <person name="Pearson M."/>
            <person name="Priest M."/>
            <person name="Roberts A."/>
            <person name="Saif S."/>
            <person name="Shea T."/>
            <person name="Sisk P."/>
            <person name="Sykes S."/>
            <person name="Wortman J."/>
            <person name="Nusbaum C."/>
            <person name="Birren B."/>
        </authorList>
    </citation>
    <scope>NUCLEOTIDE SEQUENCE [LARGE SCALE GENOMIC DNA]</scope>
    <source>
        <strain evidence="6 7">ATCC BAA-412</strain>
    </source>
</reference>
<organism evidence="6 7">
    <name type="scientific">Enterococcus phoeniculicola ATCC BAA-412</name>
    <dbReference type="NCBI Taxonomy" id="1158610"/>
    <lineage>
        <taxon>Bacteria</taxon>
        <taxon>Bacillati</taxon>
        <taxon>Bacillota</taxon>
        <taxon>Bacilli</taxon>
        <taxon>Lactobacillales</taxon>
        <taxon>Enterococcaceae</taxon>
        <taxon>Enterococcus</taxon>
    </lineage>
</organism>
<keyword evidence="1" id="KW-0678">Repressor</keyword>
<dbReference type="PANTHER" id="PTHR30146">
    <property type="entry name" value="LACI-RELATED TRANSCRIPTIONAL REPRESSOR"/>
    <property type="match status" value="1"/>
</dbReference>
<dbReference type="GO" id="GO:0003700">
    <property type="term" value="F:DNA-binding transcription factor activity"/>
    <property type="evidence" value="ECO:0007669"/>
    <property type="project" value="TreeGrafter"/>
</dbReference>
<accession>R3TIJ0</accession>
<dbReference type="Pfam" id="PF00356">
    <property type="entry name" value="LacI"/>
    <property type="match status" value="1"/>
</dbReference>
<name>R3TIJ0_9ENTE</name>
<dbReference type="PATRIC" id="fig|1158610.3.peg.3455"/>
<dbReference type="CDD" id="cd06267">
    <property type="entry name" value="PBP1_LacI_sugar_binding-like"/>
    <property type="match status" value="1"/>
</dbReference>
<dbReference type="Proteomes" id="UP000013785">
    <property type="component" value="Unassembled WGS sequence"/>
</dbReference>
<dbReference type="InterPro" id="IPR001761">
    <property type="entry name" value="Peripla_BP/Lac1_sug-bd_dom"/>
</dbReference>
<comment type="caution">
    <text evidence="6">The sequence shown here is derived from an EMBL/GenBank/DDBJ whole genome shotgun (WGS) entry which is preliminary data.</text>
</comment>
<evidence type="ECO:0000256" key="1">
    <source>
        <dbReference type="ARBA" id="ARBA00022491"/>
    </source>
</evidence>
<evidence type="ECO:0000256" key="4">
    <source>
        <dbReference type="ARBA" id="ARBA00023163"/>
    </source>
</evidence>
<dbReference type="SMART" id="SM00354">
    <property type="entry name" value="HTH_LACI"/>
    <property type="match status" value="1"/>
</dbReference>
<dbReference type="eggNOG" id="COG1609">
    <property type="taxonomic scope" value="Bacteria"/>
</dbReference>
<dbReference type="Gene3D" id="3.40.50.2300">
    <property type="match status" value="2"/>
</dbReference>
<dbReference type="Gene3D" id="1.10.260.40">
    <property type="entry name" value="lambda repressor-like DNA-binding domains"/>
    <property type="match status" value="1"/>
</dbReference>
<dbReference type="InterPro" id="IPR000843">
    <property type="entry name" value="HTH_LacI"/>
</dbReference>
<feature type="domain" description="HTH lacI-type" evidence="5">
    <location>
        <begin position="1"/>
        <end position="56"/>
    </location>
</feature>
<dbReference type="PROSITE" id="PS50932">
    <property type="entry name" value="HTH_LACI_2"/>
    <property type="match status" value="1"/>
</dbReference>
<evidence type="ECO:0000256" key="3">
    <source>
        <dbReference type="ARBA" id="ARBA00023125"/>
    </source>
</evidence>
<dbReference type="OrthoDB" id="9796186at2"/>
<keyword evidence="4" id="KW-0804">Transcription</keyword>
<evidence type="ECO:0000256" key="2">
    <source>
        <dbReference type="ARBA" id="ARBA00023015"/>
    </source>
</evidence>
<keyword evidence="3" id="KW-0238">DNA-binding</keyword>
<keyword evidence="2" id="KW-0805">Transcription regulation</keyword>
<dbReference type="CDD" id="cd01392">
    <property type="entry name" value="HTH_LacI"/>
    <property type="match status" value="1"/>
</dbReference>
<dbReference type="GO" id="GO:0000976">
    <property type="term" value="F:transcription cis-regulatory region binding"/>
    <property type="evidence" value="ECO:0007669"/>
    <property type="project" value="TreeGrafter"/>
</dbReference>
<evidence type="ECO:0000313" key="7">
    <source>
        <dbReference type="Proteomes" id="UP000013785"/>
    </source>
</evidence>
<dbReference type="SUPFAM" id="SSF47413">
    <property type="entry name" value="lambda repressor-like DNA-binding domains"/>
    <property type="match status" value="1"/>
</dbReference>
<dbReference type="HOGENOM" id="CLU_037628_6_1_9"/>
<dbReference type="STRING" id="154621.RV11_GL001029"/>
<proteinExistence type="predicted"/>
<dbReference type="PANTHER" id="PTHR30146:SF148">
    <property type="entry name" value="HTH-TYPE TRANSCRIPTIONAL REPRESSOR PURR-RELATED"/>
    <property type="match status" value="1"/>
</dbReference>
<dbReference type="InterPro" id="IPR010982">
    <property type="entry name" value="Lambda_DNA-bd_dom_sf"/>
</dbReference>
<dbReference type="Pfam" id="PF00532">
    <property type="entry name" value="Peripla_BP_1"/>
    <property type="match status" value="1"/>
</dbReference>
<dbReference type="InterPro" id="IPR028082">
    <property type="entry name" value="Peripla_BP_I"/>
</dbReference>
<sequence>MRLKDIAEMANISVAAVSRVLNDKPIRISDKKKAEIKKIARENNYSPNLVAKGLATNKTNTIGLIIPDINNPFFSTLAKILEDELRKSGYLLILVNTDDVYENERTLIRLLLNRGVDGLILAISNESYNRLDQLKKELSDITIPYVLVDRGIDNFSCNQVFFNNRLGGYLATSYLLEMGHRCIGTMMSPKTIINSQFRYEGYLDAMNEYQVTIHDEWSVTTEFRYEDAYEKADKLLNNKEITAIVAGNDMIALGIKQKAKELGLRVPEDISIVGYDNLELIQMLDVPLTTVDQDIHQLGKKTVEVLLTALTAKTANRLIQLNPSLIIKDSVQKINVDSGFH</sequence>
<evidence type="ECO:0000313" key="6">
    <source>
        <dbReference type="EMBL" id="EOL41249.1"/>
    </source>
</evidence>
<protein>
    <recommendedName>
        <fullName evidence="5">HTH lacI-type domain-containing protein</fullName>
    </recommendedName>
</protein>
<keyword evidence="7" id="KW-1185">Reference proteome</keyword>
<gene>
    <name evidence="6" type="ORF">UC3_03458</name>
</gene>